<dbReference type="Proteomes" id="UP000014480">
    <property type="component" value="Unassembled WGS sequence"/>
</dbReference>
<evidence type="ECO:0000313" key="2">
    <source>
        <dbReference type="Proteomes" id="UP000014480"/>
    </source>
</evidence>
<reference evidence="2" key="1">
    <citation type="journal article" date="2013" name="New Phytol.">
        <title>Comparative genomic and transcriptomic analyses reveal the hemibiotrophic stage shift of Colletotrichum fungi.</title>
        <authorList>
            <person name="Gan P."/>
            <person name="Ikeda K."/>
            <person name="Irieda H."/>
            <person name="Narusaka M."/>
            <person name="O'Connell R.J."/>
            <person name="Narusaka Y."/>
            <person name="Takano Y."/>
            <person name="Kubo Y."/>
            <person name="Shirasu K."/>
        </authorList>
    </citation>
    <scope>NUCLEOTIDE SEQUENCE [LARGE SCALE GENOMIC DNA]</scope>
    <source>
        <strain evidence="2">104-T / ATCC 96160 / CBS 514.97 / LARS 414 / MAFF 240422</strain>
    </source>
</reference>
<protein>
    <submittedName>
        <fullName evidence="1">Uncharacterized protein</fullName>
    </submittedName>
</protein>
<accession>A0A484G9L6</accession>
<sequence>MHFLYCACDMSIALHGLSEDLAKIAHNQTQIGRELRLLTQLPSIEMSLNKLTVINEHIADLTIGRGRKNKSASQTENPFPWTSTAMSRTRLACLASHKNLLKRYSEMMRADEEIGLESIDFMVFVDDFLGENSTLTSSIRVLEICDNRYRSSRAILTLSTSIESVTIFDSLPMPTGYCD</sequence>
<dbReference type="AlphaFoldDB" id="A0A484G9L6"/>
<keyword evidence="2" id="KW-1185">Reference proteome</keyword>
<dbReference type="EMBL" id="AMCV02000001">
    <property type="protein sequence ID" value="TDZ26982.1"/>
    <property type="molecule type" value="Genomic_DNA"/>
</dbReference>
<evidence type="ECO:0000313" key="1">
    <source>
        <dbReference type="EMBL" id="TDZ26982.1"/>
    </source>
</evidence>
<organism evidence="1 2">
    <name type="scientific">Colletotrichum orbiculare (strain 104-T / ATCC 96160 / CBS 514.97 / LARS 414 / MAFF 240422)</name>
    <name type="common">Cucumber anthracnose fungus</name>
    <name type="synonym">Colletotrichum lagenarium</name>
    <dbReference type="NCBI Taxonomy" id="1213857"/>
    <lineage>
        <taxon>Eukaryota</taxon>
        <taxon>Fungi</taxon>
        <taxon>Dikarya</taxon>
        <taxon>Ascomycota</taxon>
        <taxon>Pezizomycotina</taxon>
        <taxon>Sordariomycetes</taxon>
        <taxon>Hypocreomycetidae</taxon>
        <taxon>Glomerellales</taxon>
        <taxon>Glomerellaceae</taxon>
        <taxon>Colletotrichum</taxon>
        <taxon>Colletotrichum orbiculare species complex</taxon>
    </lineage>
</organism>
<comment type="caution">
    <text evidence="1">The sequence shown here is derived from an EMBL/GenBank/DDBJ whole genome shotgun (WGS) entry which is preliminary data.</text>
</comment>
<name>A0A484G9L6_COLOR</name>
<gene>
    <name evidence="1" type="ORF">Cob_v000382</name>
</gene>
<reference evidence="2" key="2">
    <citation type="journal article" date="2019" name="Mol. Plant Microbe Interact.">
        <title>Genome sequence resources for four phytopathogenic fungi from the Colletotrichum orbiculare species complex.</title>
        <authorList>
            <person name="Gan P."/>
            <person name="Tsushima A."/>
            <person name="Narusaka M."/>
            <person name="Narusaka Y."/>
            <person name="Takano Y."/>
            <person name="Kubo Y."/>
            <person name="Shirasu K."/>
        </authorList>
    </citation>
    <scope>GENOME REANNOTATION</scope>
    <source>
        <strain evidence="2">104-T / ATCC 96160 / CBS 514.97 / LARS 414 / MAFF 240422</strain>
    </source>
</reference>
<proteinExistence type="predicted"/>